<accession>A0AAE4FJW2</accession>
<feature type="transmembrane region" description="Helical" evidence="5">
    <location>
        <begin position="37"/>
        <end position="55"/>
    </location>
</feature>
<dbReference type="Pfam" id="PF04932">
    <property type="entry name" value="Wzy_C"/>
    <property type="match status" value="1"/>
</dbReference>
<dbReference type="EMBL" id="JARUIS010000011">
    <property type="protein sequence ID" value="MDS1003629.1"/>
    <property type="molecule type" value="Genomic_DNA"/>
</dbReference>
<feature type="transmembrane region" description="Helical" evidence="5">
    <location>
        <begin position="331"/>
        <end position="348"/>
    </location>
</feature>
<organism evidence="7 8">
    <name type="scientific">Clostridium sporogenes</name>
    <dbReference type="NCBI Taxonomy" id="1509"/>
    <lineage>
        <taxon>Bacteria</taxon>
        <taxon>Bacillati</taxon>
        <taxon>Bacillota</taxon>
        <taxon>Clostridia</taxon>
        <taxon>Eubacteriales</taxon>
        <taxon>Clostridiaceae</taxon>
        <taxon>Clostridium</taxon>
    </lineage>
</organism>
<evidence type="ECO:0000313" key="7">
    <source>
        <dbReference type="EMBL" id="MDS1003629.1"/>
    </source>
</evidence>
<evidence type="ECO:0000256" key="1">
    <source>
        <dbReference type="ARBA" id="ARBA00004141"/>
    </source>
</evidence>
<keyword evidence="4 5" id="KW-0472">Membrane</keyword>
<dbReference type="AlphaFoldDB" id="A0AAE4FJW2"/>
<sequence>MNKLTNCMSYFICLYVFLLPILPSKFKYNNIPINGDIILGIIIILYLINIIVIKESKKRFIKGIKDFFTSCNSIFMFLWVAMMFISIIYATDKKLALQEGIRISTYVVLFFIIKYDMYKKEMINRIIYSSITVSLIIGIIGVYEYFNGMGLQQSGEFGSIIRISSTIENSNNLGAFFLLIIFPFVVLTLNEKNKKRKILFLFCSLLALINIIASFSRNAWLGLIVGYIALVFVYNWKIIYGAILGSGIAFCIPKISNRLREIGDVSQNLSRISLWTIAVKMIKAHPILGVGNGNYRTLYNEYYNKVKHLDGYKAHENFHPHNAYLKAQCELGIVGSISLIGFLISSLIKNNRFSNNVDNNFYKHFYKGFTASIVAFMFMNFIDNFFSAPKVIAFFFIFLAISDSYSYNIQNKSL</sequence>
<evidence type="ECO:0000256" key="2">
    <source>
        <dbReference type="ARBA" id="ARBA00022692"/>
    </source>
</evidence>
<evidence type="ECO:0000259" key="6">
    <source>
        <dbReference type="Pfam" id="PF04932"/>
    </source>
</evidence>
<feature type="transmembrane region" description="Helical" evidence="5">
    <location>
        <begin position="368"/>
        <end position="386"/>
    </location>
</feature>
<feature type="transmembrane region" description="Helical" evidence="5">
    <location>
        <begin position="95"/>
        <end position="113"/>
    </location>
</feature>
<evidence type="ECO:0000313" key="8">
    <source>
        <dbReference type="Proteomes" id="UP001182303"/>
    </source>
</evidence>
<keyword evidence="7" id="KW-0436">Ligase</keyword>
<name>A0AAE4FJW2_CLOSG</name>
<dbReference type="GO" id="GO:0016874">
    <property type="term" value="F:ligase activity"/>
    <property type="evidence" value="ECO:0007669"/>
    <property type="project" value="UniProtKB-KW"/>
</dbReference>
<feature type="transmembrane region" description="Helical" evidence="5">
    <location>
        <begin position="125"/>
        <end position="146"/>
    </location>
</feature>
<dbReference type="InterPro" id="IPR007016">
    <property type="entry name" value="O-antigen_ligase-rel_domated"/>
</dbReference>
<keyword evidence="3 5" id="KW-1133">Transmembrane helix</keyword>
<feature type="transmembrane region" description="Helical" evidence="5">
    <location>
        <begin position="227"/>
        <end position="252"/>
    </location>
</feature>
<dbReference type="InterPro" id="IPR051533">
    <property type="entry name" value="WaaL-like"/>
</dbReference>
<feature type="transmembrane region" description="Helical" evidence="5">
    <location>
        <begin position="67"/>
        <end position="89"/>
    </location>
</feature>
<comment type="subcellular location">
    <subcellularLocation>
        <location evidence="1">Membrane</location>
        <topology evidence="1">Multi-pass membrane protein</topology>
    </subcellularLocation>
</comment>
<dbReference type="PANTHER" id="PTHR37422">
    <property type="entry name" value="TEICHURONIC ACID BIOSYNTHESIS PROTEIN TUAE"/>
    <property type="match status" value="1"/>
</dbReference>
<evidence type="ECO:0000256" key="4">
    <source>
        <dbReference type="ARBA" id="ARBA00023136"/>
    </source>
</evidence>
<keyword evidence="2 5" id="KW-0812">Transmembrane</keyword>
<feature type="domain" description="O-antigen ligase-related" evidence="6">
    <location>
        <begin position="203"/>
        <end position="339"/>
    </location>
</feature>
<comment type="caution">
    <text evidence="7">The sequence shown here is derived from an EMBL/GenBank/DDBJ whole genome shotgun (WGS) entry which is preliminary data.</text>
</comment>
<proteinExistence type="predicted"/>
<reference evidence="7" key="1">
    <citation type="submission" date="2023-04" db="EMBL/GenBank/DDBJ databases">
        <title>Assessment of the microbiological origin of a defect in Grana Padano cheese.</title>
        <authorList>
            <person name="Zago M."/>
            <person name="Rossetti L."/>
            <person name="Bonvini B."/>
            <person name="Carminati D."/>
            <person name="Giraffa G."/>
        </authorList>
    </citation>
    <scope>NUCLEOTIDE SEQUENCE</scope>
    <source>
        <strain evidence="7">4990</strain>
    </source>
</reference>
<feature type="transmembrane region" description="Helical" evidence="5">
    <location>
        <begin position="198"/>
        <end position="215"/>
    </location>
</feature>
<dbReference type="Proteomes" id="UP001182303">
    <property type="component" value="Unassembled WGS sequence"/>
</dbReference>
<dbReference type="RefSeq" id="WP_310943569.1">
    <property type="nucleotide sequence ID" value="NZ_JARUIS010000011.1"/>
</dbReference>
<evidence type="ECO:0000256" key="5">
    <source>
        <dbReference type="SAM" id="Phobius"/>
    </source>
</evidence>
<evidence type="ECO:0000256" key="3">
    <source>
        <dbReference type="ARBA" id="ARBA00022989"/>
    </source>
</evidence>
<feature type="transmembrane region" description="Helical" evidence="5">
    <location>
        <begin position="7"/>
        <end position="25"/>
    </location>
</feature>
<gene>
    <name evidence="7" type="ORF">P9J83_08995</name>
</gene>
<dbReference type="GO" id="GO:0016020">
    <property type="term" value="C:membrane"/>
    <property type="evidence" value="ECO:0007669"/>
    <property type="project" value="UniProtKB-SubCell"/>
</dbReference>
<protein>
    <submittedName>
        <fullName evidence="7">O-antigen ligase family protein</fullName>
    </submittedName>
</protein>
<dbReference type="PANTHER" id="PTHR37422:SF17">
    <property type="entry name" value="O-ANTIGEN LIGASE"/>
    <property type="match status" value="1"/>
</dbReference>
<feature type="transmembrane region" description="Helical" evidence="5">
    <location>
        <begin position="173"/>
        <end position="191"/>
    </location>
</feature>